<proteinExistence type="predicted"/>
<organism evidence="1">
    <name type="scientific">Satyrvirus sp</name>
    <dbReference type="NCBI Taxonomy" id="2487771"/>
    <lineage>
        <taxon>Viruses</taxon>
        <taxon>Varidnaviria</taxon>
        <taxon>Bamfordvirae</taxon>
        <taxon>Nucleocytoviricota</taxon>
        <taxon>Megaviricetes</taxon>
        <taxon>Imitervirales</taxon>
        <taxon>Mimiviridae</taxon>
        <taxon>Megamimivirinae</taxon>
    </lineage>
</organism>
<accession>A0A3G5ADJ4</accession>
<gene>
    <name evidence="1" type="ORF">Satyrvirus8_8</name>
</gene>
<dbReference type="EMBL" id="MK072444">
    <property type="protein sequence ID" value="AYV85250.1"/>
    <property type="molecule type" value="Genomic_DNA"/>
</dbReference>
<protein>
    <submittedName>
        <fullName evidence="1">Uncharacterized protein</fullName>
    </submittedName>
</protein>
<evidence type="ECO:0000313" key="1">
    <source>
        <dbReference type="EMBL" id="AYV85250.1"/>
    </source>
</evidence>
<name>A0A3G5ADJ4_9VIRU</name>
<sequence>MDNKTTQNIFDMNFMNNFHLCLYRPTNYEPNEKVTVSNMEFYRRLNTKIGDLFDDNFDWSGVMIAGGLISGLMEKKAEMKEYEKSDIDIFVYDPESNKNRIINKMIQIYNYFVDKLEKKFYAYIMVPNSTIMTIIIPGKCSIQVIGTLYKSEMQILKSFDLTHCQIGFNGNGLVFTEDFIEAIRSKITKINTNCIDLYRLVKAYRRGYSIHKHSNCGIINVIRDHYASNDSEEISYYKYCDINQLSSLFNEIINDPVVNHNLMKNYIPTKLPSSIEEAQQEMEKIGEAYVGKNKYLIINNCNTSIFINKLDDKFGFVQTFSPKSMD</sequence>
<reference evidence="1" key="1">
    <citation type="submission" date="2018-10" db="EMBL/GenBank/DDBJ databases">
        <title>Hidden diversity of soil giant viruses.</title>
        <authorList>
            <person name="Schulz F."/>
            <person name="Alteio L."/>
            <person name="Goudeau D."/>
            <person name="Ryan E.M."/>
            <person name="Malmstrom R.R."/>
            <person name="Blanchard J."/>
            <person name="Woyke T."/>
        </authorList>
    </citation>
    <scope>NUCLEOTIDE SEQUENCE</scope>
    <source>
        <strain evidence="1">SAV1</strain>
    </source>
</reference>
<dbReference type="Pfam" id="PF26128">
    <property type="entry name" value="Gad2"/>
    <property type="match status" value="1"/>
</dbReference>